<dbReference type="AlphaFoldDB" id="W9QBI3"/>
<accession>W9QBI3</accession>
<proteinExistence type="predicted"/>
<feature type="region of interest" description="Disordered" evidence="1">
    <location>
        <begin position="1"/>
        <end position="23"/>
    </location>
</feature>
<protein>
    <submittedName>
        <fullName evidence="2">Uncharacterized protein</fullName>
    </submittedName>
</protein>
<evidence type="ECO:0000313" key="3">
    <source>
        <dbReference type="Proteomes" id="UP000030645"/>
    </source>
</evidence>
<dbReference type="Proteomes" id="UP000030645">
    <property type="component" value="Unassembled WGS sequence"/>
</dbReference>
<name>W9QBI3_9ROSA</name>
<evidence type="ECO:0000313" key="2">
    <source>
        <dbReference type="EMBL" id="EXB22794.1"/>
    </source>
</evidence>
<feature type="compositionally biased region" description="Basic and acidic residues" evidence="1">
    <location>
        <begin position="7"/>
        <end position="23"/>
    </location>
</feature>
<evidence type="ECO:0000256" key="1">
    <source>
        <dbReference type="SAM" id="MobiDB-lite"/>
    </source>
</evidence>
<gene>
    <name evidence="2" type="ORF">L484_001193</name>
</gene>
<dbReference type="EMBL" id="KE343307">
    <property type="protein sequence ID" value="EXB22794.1"/>
    <property type="molecule type" value="Genomic_DNA"/>
</dbReference>
<keyword evidence="3" id="KW-1185">Reference proteome</keyword>
<sequence length="98" mass="10623">MVVKEKKKMEAREDMPDREEEKPLQGMMIISSKCVGNNDAVGSNGLIRITIILAQAPPGLVCIKTWATSNPRLGQVELLSLRASLAGLGLLDFKADTT</sequence>
<organism evidence="2 3">
    <name type="scientific">Morus notabilis</name>
    <dbReference type="NCBI Taxonomy" id="981085"/>
    <lineage>
        <taxon>Eukaryota</taxon>
        <taxon>Viridiplantae</taxon>
        <taxon>Streptophyta</taxon>
        <taxon>Embryophyta</taxon>
        <taxon>Tracheophyta</taxon>
        <taxon>Spermatophyta</taxon>
        <taxon>Magnoliopsida</taxon>
        <taxon>eudicotyledons</taxon>
        <taxon>Gunneridae</taxon>
        <taxon>Pentapetalae</taxon>
        <taxon>rosids</taxon>
        <taxon>fabids</taxon>
        <taxon>Rosales</taxon>
        <taxon>Moraceae</taxon>
        <taxon>Moreae</taxon>
        <taxon>Morus</taxon>
    </lineage>
</organism>
<reference evidence="3" key="1">
    <citation type="submission" date="2013-01" db="EMBL/GenBank/DDBJ databases">
        <title>Draft Genome Sequence of a Mulberry Tree, Morus notabilis C.K. Schneid.</title>
        <authorList>
            <person name="He N."/>
            <person name="Zhao S."/>
        </authorList>
    </citation>
    <scope>NUCLEOTIDE SEQUENCE</scope>
</reference>